<evidence type="ECO:0000313" key="1">
    <source>
        <dbReference type="EMBL" id="MCV2403586.1"/>
    </source>
</evidence>
<dbReference type="Proteomes" id="UP001209713">
    <property type="component" value="Unassembled WGS sequence"/>
</dbReference>
<accession>A0ABT2YUM8</accession>
<name>A0ABT2YUM8_9GAMM</name>
<protein>
    <submittedName>
        <fullName evidence="1">Uncharacterized protein</fullName>
    </submittedName>
</protein>
<reference evidence="1 2" key="1">
    <citation type="submission" date="2022-10" db="EMBL/GenBank/DDBJ databases">
        <title>Marinomonas transparenta sp. nov. and Marinomonas sargassi sp. nov., isolated from marine alga (Sargassum natans (L.) Gaillon).</title>
        <authorList>
            <person name="Wang Y."/>
        </authorList>
    </citation>
    <scope>NUCLEOTIDE SEQUENCE [LARGE SCALE GENOMIC DNA]</scope>
    <source>
        <strain evidence="1 2">C2222</strain>
    </source>
</reference>
<dbReference type="EMBL" id="JAOVZB010000005">
    <property type="protein sequence ID" value="MCV2403586.1"/>
    <property type="molecule type" value="Genomic_DNA"/>
</dbReference>
<comment type="caution">
    <text evidence="1">The sequence shown here is derived from an EMBL/GenBank/DDBJ whole genome shotgun (WGS) entry which is preliminary data.</text>
</comment>
<gene>
    <name evidence="1" type="ORF">OFY17_11955</name>
</gene>
<dbReference type="RefSeq" id="WP_263530964.1">
    <property type="nucleotide sequence ID" value="NZ_JAOVZB010000005.1"/>
</dbReference>
<keyword evidence="2" id="KW-1185">Reference proteome</keyword>
<evidence type="ECO:0000313" key="2">
    <source>
        <dbReference type="Proteomes" id="UP001209713"/>
    </source>
</evidence>
<sequence>MALSPLIAYANFLGMQQIQPTPSLETTLKVTAMASQSLLPIKAD</sequence>
<proteinExistence type="predicted"/>
<organism evidence="1 2">
    <name type="scientific">Marinomonas sargassi</name>
    <dbReference type="NCBI Taxonomy" id="2984494"/>
    <lineage>
        <taxon>Bacteria</taxon>
        <taxon>Pseudomonadati</taxon>
        <taxon>Pseudomonadota</taxon>
        <taxon>Gammaproteobacteria</taxon>
        <taxon>Oceanospirillales</taxon>
        <taxon>Oceanospirillaceae</taxon>
        <taxon>Marinomonas</taxon>
    </lineage>
</organism>